<organism evidence="1 2">
    <name type="scientific">Mesonia oceanica</name>
    <dbReference type="NCBI Taxonomy" id="2687242"/>
    <lineage>
        <taxon>Bacteria</taxon>
        <taxon>Pseudomonadati</taxon>
        <taxon>Bacteroidota</taxon>
        <taxon>Flavobacteriia</taxon>
        <taxon>Flavobacteriales</taxon>
        <taxon>Flavobacteriaceae</taxon>
        <taxon>Mesonia</taxon>
    </lineage>
</organism>
<reference evidence="1" key="1">
    <citation type="submission" date="2019-09" db="EMBL/GenBank/DDBJ databases">
        <authorList>
            <person name="Rodrigo-Torres L."/>
            <person name="Arahal R. D."/>
            <person name="Lucena T."/>
        </authorList>
    </citation>
    <scope>NUCLEOTIDE SEQUENCE</scope>
    <source>
        <strain evidence="1">ISS653</strain>
    </source>
</reference>
<evidence type="ECO:0000313" key="1">
    <source>
        <dbReference type="EMBL" id="VVV02249.1"/>
    </source>
</evidence>
<name>A0AC61YCN6_9FLAO</name>
<dbReference type="Proteomes" id="UP000356253">
    <property type="component" value="Unassembled WGS sequence"/>
</dbReference>
<evidence type="ECO:0000313" key="2">
    <source>
        <dbReference type="Proteomes" id="UP000356253"/>
    </source>
</evidence>
<sequence>MEQEFNLLCIIDDDKLFRFGTKKLFQLKKYCNDFLIFKNGQEAYEHFSVALEENLDLPEVILLDINMPVMNGWQFLDSIIKVKNAKKLQILIVSSSVDHTDIKKAHNHPLVKDYITKPIDLKKLKKICQLTKVKNL</sequence>
<protein>
    <submittedName>
        <fullName evidence="1">Regulator of RpoS</fullName>
    </submittedName>
</protein>
<gene>
    <name evidence="1" type="primary">rssB_3</name>
    <name evidence="1" type="ORF">FVB9532_03547</name>
</gene>
<proteinExistence type="predicted"/>
<keyword evidence="2" id="KW-1185">Reference proteome</keyword>
<accession>A0AC61YCN6</accession>
<comment type="caution">
    <text evidence="1">The sequence shown here is derived from an EMBL/GenBank/DDBJ whole genome shotgun (WGS) entry which is preliminary data.</text>
</comment>
<dbReference type="EMBL" id="CABVMM010000016">
    <property type="protein sequence ID" value="VVV02249.1"/>
    <property type="molecule type" value="Genomic_DNA"/>
</dbReference>